<feature type="signal peptide" evidence="2">
    <location>
        <begin position="1"/>
        <end position="30"/>
    </location>
</feature>
<evidence type="ECO:0000313" key="3">
    <source>
        <dbReference type="EMBL" id="QGM45619.1"/>
    </source>
</evidence>
<accession>A0A6B8KD37</accession>
<feature type="transmembrane region" description="Helical" evidence="1">
    <location>
        <begin position="167"/>
        <end position="187"/>
    </location>
</feature>
<dbReference type="AlphaFoldDB" id="A0A6B8KD37"/>
<evidence type="ECO:0008006" key="5">
    <source>
        <dbReference type="Google" id="ProtNLM"/>
    </source>
</evidence>
<organism evidence="3 4">
    <name type="scientific">Methylocystis heyeri</name>
    <dbReference type="NCBI Taxonomy" id="391905"/>
    <lineage>
        <taxon>Bacteria</taxon>
        <taxon>Pseudomonadati</taxon>
        <taxon>Pseudomonadota</taxon>
        <taxon>Alphaproteobacteria</taxon>
        <taxon>Hyphomicrobiales</taxon>
        <taxon>Methylocystaceae</taxon>
        <taxon>Methylocystis</taxon>
    </lineage>
</organism>
<gene>
    <name evidence="3" type="ORF">H2LOC_007850</name>
</gene>
<dbReference type="KEGG" id="mhey:H2LOC_007850"/>
<name>A0A6B8KD37_9HYPH</name>
<protein>
    <recommendedName>
        <fullName evidence="5">LPXTG cell wall anchor domain-containing protein</fullName>
    </recommendedName>
</protein>
<keyword evidence="2" id="KW-0732">Signal</keyword>
<keyword evidence="4" id="KW-1185">Reference proteome</keyword>
<feature type="chain" id="PRO_5025487475" description="LPXTG cell wall anchor domain-containing protein" evidence="2">
    <location>
        <begin position="31"/>
        <end position="198"/>
    </location>
</feature>
<proteinExistence type="predicted"/>
<evidence type="ECO:0000313" key="4">
    <source>
        <dbReference type="Proteomes" id="UP000309061"/>
    </source>
</evidence>
<sequence>MAARSIMTRTMRSALAALALFAAAPGAALAAGWHYYDPECPISLGGKSMKFVAMQPKRNIDRVCDALGDVGSTVIALDAPDPELREMLWDIRVLRDSGRPDGEENIEADTVFKLPPEKYRNGMVNFDYSFAAADKYILLVRVKSDDGAREYVGRHHFTVGLLDNADLYAYAGFGLFVAAVGGGFAYVKLRKRKSAASA</sequence>
<reference evidence="3 4" key="1">
    <citation type="submission" date="2019-11" db="EMBL/GenBank/DDBJ databases">
        <title>The genome sequence of Methylocystis heyeri.</title>
        <authorList>
            <person name="Oshkin I.Y."/>
            <person name="Miroshnikov K."/>
            <person name="Dedysh S.N."/>
        </authorList>
    </citation>
    <scope>NUCLEOTIDE SEQUENCE [LARGE SCALE GENOMIC DNA]</scope>
    <source>
        <strain evidence="3 4">H2</strain>
    </source>
</reference>
<dbReference type="OrthoDB" id="8450568at2"/>
<dbReference type="Proteomes" id="UP000309061">
    <property type="component" value="Chromosome"/>
</dbReference>
<keyword evidence="1" id="KW-1133">Transmembrane helix</keyword>
<dbReference type="EMBL" id="CP046052">
    <property type="protein sequence ID" value="QGM45619.1"/>
    <property type="molecule type" value="Genomic_DNA"/>
</dbReference>
<keyword evidence="1" id="KW-0472">Membrane</keyword>
<keyword evidence="1" id="KW-0812">Transmembrane</keyword>
<evidence type="ECO:0000256" key="1">
    <source>
        <dbReference type="SAM" id="Phobius"/>
    </source>
</evidence>
<evidence type="ECO:0000256" key="2">
    <source>
        <dbReference type="SAM" id="SignalP"/>
    </source>
</evidence>